<dbReference type="PROSITE" id="PS50109">
    <property type="entry name" value="HIS_KIN"/>
    <property type="match status" value="1"/>
</dbReference>
<name>A0ABX9XL15_9PSED</name>
<keyword evidence="7 13" id="KW-0418">Kinase</keyword>
<dbReference type="EC" id="2.7.13.3" evidence="3"/>
<dbReference type="InterPro" id="IPR029151">
    <property type="entry name" value="Sensor-like_sf"/>
</dbReference>
<dbReference type="InterPro" id="IPR003594">
    <property type="entry name" value="HATPase_dom"/>
</dbReference>
<evidence type="ECO:0000256" key="5">
    <source>
        <dbReference type="ARBA" id="ARBA00022679"/>
    </source>
</evidence>
<dbReference type="InterPro" id="IPR050428">
    <property type="entry name" value="TCS_sensor_his_kinase"/>
</dbReference>
<comment type="caution">
    <text evidence="13">The sequence shown here is derived from an EMBL/GenBank/DDBJ whole genome shotgun (WGS) entry which is preliminary data.</text>
</comment>
<feature type="domain" description="HAMP" evidence="12">
    <location>
        <begin position="204"/>
        <end position="255"/>
    </location>
</feature>
<sequence length="492" mass="54379">MTLSTRLLVAWFLIAGLATVLFLSSILNQVPSSVRQASEEVMVDSANLLAGIAELHWNDGFTSDSPFSNAVKRYLARPLDAQIWSRHKTQNELVLYLTDTQGKVLFHTDASQIGADYSKWRDVSMTLRGEYGARTTRNDPEDETTSFMYVAAPVYQGDELAGVLTLGKPNASLHPFITLAHGYFWQRGGIILLGALLLGAGMAYWLTRSVRQLVDYVERARNGERVSPPELADRELARLASATEAMRQEIDGKAYVEQYVHTLTHEMKSPLSAIRGAAELLQEDDVPAPMRSRFLANIDNESERLQRLIDRLLSLASVEKLKHLEHPEIIDLAEIAGKELEAKGPLAQKKFLRLSLTCAAASQLQGDAFLIEQAISNLLDNAIEFSPPEGEVTVSIEEQDANLLVRIGNQGPSVPEYALDRVFERFYSLPRPDSQRKSTGLGLSFVSEVAKLHHGHIELHNCNIGVEAVLTLARGQRPAIEGNASTTGRTRA</sequence>
<evidence type="ECO:0000256" key="1">
    <source>
        <dbReference type="ARBA" id="ARBA00000085"/>
    </source>
</evidence>
<organism evidence="13 14">
    <name type="scientific">Pseudomonas neustonica</name>
    <dbReference type="NCBI Taxonomy" id="2487346"/>
    <lineage>
        <taxon>Bacteria</taxon>
        <taxon>Pseudomonadati</taxon>
        <taxon>Pseudomonadota</taxon>
        <taxon>Gammaproteobacteria</taxon>
        <taxon>Pseudomonadales</taxon>
        <taxon>Pseudomonadaceae</taxon>
        <taxon>Pseudomonas</taxon>
    </lineage>
</organism>
<keyword evidence="4" id="KW-0597">Phosphoprotein</keyword>
<evidence type="ECO:0000256" key="4">
    <source>
        <dbReference type="ARBA" id="ARBA00022553"/>
    </source>
</evidence>
<dbReference type="SUPFAM" id="SSF55874">
    <property type="entry name" value="ATPase domain of HSP90 chaperone/DNA topoisomerase II/histidine kinase"/>
    <property type="match status" value="1"/>
</dbReference>
<evidence type="ECO:0000256" key="6">
    <source>
        <dbReference type="ARBA" id="ARBA00022692"/>
    </source>
</evidence>
<dbReference type="GO" id="GO:0016301">
    <property type="term" value="F:kinase activity"/>
    <property type="evidence" value="ECO:0007669"/>
    <property type="project" value="UniProtKB-KW"/>
</dbReference>
<dbReference type="PROSITE" id="PS50885">
    <property type="entry name" value="HAMP"/>
    <property type="match status" value="1"/>
</dbReference>
<gene>
    <name evidence="13" type="primary">creC</name>
    <name evidence="13" type="ORF">EF096_04295</name>
</gene>
<dbReference type="PANTHER" id="PTHR45436:SF10">
    <property type="entry name" value="HISTIDINE KINASE"/>
    <property type="match status" value="1"/>
</dbReference>
<evidence type="ECO:0000256" key="3">
    <source>
        <dbReference type="ARBA" id="ARBA00012438"/>
    </source>
</evidence>
<keyword evidence="5" id="KW-0808">Transferase</keyword>
<evidence type="ECO:0000259" key="11">
    <source>
        <dbReference type="PROSITE" id="PS50109"/>
    </source>
</evidence>
<dbReference type="Gene3D" id="1.10.287.130">
    <property type="match status" value="1"/>
</dbReference>
<dbReference type="InterPro" id="IPR036097">
    <property type="entry name" value="HisK_dim/P_sf"/>
</dbReference>
<dbReference type="PANTHER" id="PTHR45436">
    <property type="entry name" value="SENSOR HISTIDINE KINASE YKOH"/>
    <property type="match status" value="1"/>
</dbReference>
<feature type="domain" description="Histidine kinase" evidence="11">
    <location>
        <begin position="262"/>
        <end position="476"/>
    </location>
</feature>
<dbReference type="Pfam" id="PF02518">
    <property type="entry name" value="HATPase_c"/>
    <property type="match status" value="1"/>
</dbReference>
<evidence type="ECO:0000259" key="12">
    <source>
        <dbReference type="PROSITE" id="PS50885"/>
    </source>
</evidence>
<protein>
    <recommendedName>
        <fullName evidence="3">histidine kinase</fullName>
        <ecNumber evidence="3">2.7.13.3</ecNumber>
    </recommendedName>
</protein>
<reference evidence="13 14" key="1">
    <citation type="submission" date="2018-11" db="EMBL/GenBank/DDBJ databases">
        <authorList>
            <person name="Jang G.I."/>
            <person name="Hwang C.Y."/>
        </authorList>
    </citation>
    <scope>NUCLEOTIDE SEQUENCE [LARGE SCALE GENOMIC DNA]</scope>
    <source>
        <strain evidence="13 14">SSM26</strain>
    </source>
</reference>
<dbReference type="InterPro" id="IPR003661">
    <property type="entry name" value="HisK_dim/P_dom"/>
</dbReference>
<dbReference type="EMBL" id="RKKU01000003">
    <property type="protein sequence ID" value="ROZ87475.1"/>
    <property type="molecule type" value="Genomic_DNA"/>
</dbReference>
<dbReference type="Gene3D" id="3.30.565.10">
    <property type="entry name" value="Histidine kinase-like ATPase, C-terminal domain"/>
    <property type="match status" value="1"/>
</dbReference>
<evidence type="ECO:0000313" key="14">
    <source>
        <dbReference type="Proteomes" id="UP000275199"/>
    </source>
</evidence>
<dbReference type="InterPro" id="IPR036890">
    <property type="entry name" value="HATPase_C_sf"/>
</dbReference>
<evidence type="ECO:0000313" key="13">
    <source>
        <dbReference type="EMBL" id="ROZ87475.1"/>
    </source>
</evidence>
<dbReference type="InterPro" id="IPR005467">
    <property type="entry name" value="His_kinase_dom"/>
</dbReference>
<proteinExistence type="predicted"/>
<dbReference type="SMART" id="SM00387">
    <property type="entry name" value="HATPase_c"/>
    <property type="match status" value="1"/>
</dbReference>
<evidence type="ECO:0000256" key="9">
    <source>
        <dbReference type="ARBA" id="ARBA00023012"/>
    </source>
</evidence>
<keyword evidence="14" id="KW-1185">Reference proteome</keyword>
<evidence type="ECO:0000256" key="7">
    <source>
        <dbReference type="ARBA" id="ARBA00022777"/>
    </source>
</evidence>
<dbReference type="SMART" id="SM00388">
    <property type="entry name" value="HisKA"/>
    <property type="match status" value="1"/>
</dbReference>
<accession>A0ABX9XL15</accession>
<comment type="catalytic activity">
    <reaction evidence="1">
        <text>ATP + protein L-histidine = ADP + protein N-phospho-L-histidine.</text>
        <dbReference type="EC" id="2.7.13.3"/>
    </reaction>
</comment>
<keyword evidence="6 10" id="KW-0812">Transmembrane</keyword>
<comment type="subcellular location">
    <subcellularLocation>
        <location evidence="2">Membrane</location>
    </subcellularLocation>
</comment>
<keyword evidence="10" id="KW-0472">Membrane</keyword>
<evidence type="ECO:0000256" key="2">
    <source>
        <dbReference type="ARBA" id="ARBA00004370"/>
    </source>
</evidence>
<feature type="transmembrane region" description="Helical" evidence="10">
    <location>
        <begin position="184"/>
        <end position="206"/>
    </location>
</feature>
<dbReference type="NCBIfam" id="NF008312">
    <property type="entry name" value="PRK11100.1"/>
    <property type="match status" value="1"/>
</dbReference>
<dbReference type="Proteomes" id="UP000275199">
    <property type="component" value="Unassembled WGS sequence"/>
</dbReference>
<keyword evidence="9" id="KW-0902">Two-component regulatory system</keyword>
<dbReference type="RefSeq" id="WP_123888383.1">
    <property type="nucleotide sequence ID" value="NZ_RKKU01000003.1"/>
</dbReference>
<evidence type="ECO:0000256" key="10">
    <source>
        <dbReference type="SAM" id="Phobius"/>
    </source>
</evidence>
<dbReference type="SUPFAM" id="SSF47384">
    <property type="entry name" value="Homodimeric domain of signal transducing histidine kinase"/>
    <property type="match status" value="1"/>
</dbReference>
<dbReference type="InterPro" id="IPR003660">
    <property type="entry name" value="HAMP_dom"/>
</dbReference>
<dbReference type="Pfam" id="PF00512">
    <property type="entry name" value="HisKA"/>
    <property type="match status" value="1"/>
</dbReference>
<dbReference type="SUPFAM" id="SSF103190">
    <property type="entry name" value="Sensory domain-like"/>
    <property type="match status" value="1"/>
</dbReference>
<dbReference type="CDD" id="cd00082">
    <property type="entry name" value="HisKA"/>
    <property type="match status" value="1"/>
</dbReference>
<evidence type="ECO:0000256" key="8">
    <source>
        <dbReference type="ARBA" id="ARBA00022989"/>
    </source>
</evidence>
<keyword evidence="8 10" id="KW-1133">Transmembrane helix</keyword>